<comment type="function">
    <text evidence="1">DNA-dependent RNA polymerase catalyzes the transcription of DNA into RNA using the four ribonucleoside triphosphates as substrates. Specific core component of RNA polymerase III which synthesizes small RNAs, such as 5S rRNA and tRNAs.</text>
</comment>
<dbReference type="PANTHER" id="PTHR12949:SF0">
    <property type="entry name" value="DNA-DIRECTED RNA POLYMERASE III SUBUNIT RPC3"/>
    <property type="match status" value="1"/>
</dbReference>
<reference evidence="2" key="1">
    <citation type="submission" date="2023-02" db="EMBL/GenBank/DDBJ databases">
        <title>Genome of toxic invasive species Heracleum sosnowskyi carries increased number of genes despite the absence of recent whole-genome duplications.</title>
        <authorList>
            <person name="Schelkunov M."/>
            <person name="Shtratnikova V."/>
            <person name="Makarenko M."/>
            <person name="Klepikova A."/>
            <person name="Omelchenko D."/>
            <person name="Novikova G."/>
            <person name="Obukhova E."/>
            <person name="Bogdanov V."/>
            <person name="Penin A."/>
            <person name="Logacheva M."/>
        </authorList>
    </citation>
    <scope>NUCLEOTIDE SEQUENCE</scope>
    <source>
        <strain evidence="2">Hsosn_3</strain>
        <tissue evidence="2">Leaf</tissue>
    </source>
</reference>
<dbReference type="EMBL" id="JAUIZM010000001">
    <property type="protein sequence ID" value="KAK1401930.1"/>
    <property type="molecule type" value="Genomic_DNA"/>
</dbReference>
<name>A0AAD8JCC6_9APIA</name>
<dbReference type="Proteomes" id="UP001237642">
    <property type="component" value="Unassembled WGS sequence"/>
</dbReference>
<keyword evidence="3" id="KW-1185">Reference proteome</keyword>
<dbReference type="GO" id="GO:0003697">
    <property type="term" value="F:single-stranded DNA binding"/>
    <property type="evidence" value="ECO:0007669"/>
    <property type="project" value="UniProtKB-UniRule"/>
</dbReference>
<keyword evidence="1" id="KW-0240">DNA-directed RNA polymerase</keyword>
<organism evidence="2 3">
    <name type="scientific">Heracleum sosnowskyi</name>
    <dbReference type="NCBI Taxonomy" id="360622"/>
    <lineage>
        <taxon>Eukaryota</taxon>
        <taxon>Viridiplantae</taxon>
        <taxon>Streptophyta</taxon>
        <taxon>Embryophyta</taxon>
        <taxon>Tracheophyta</taxon>
        <taxon>Spermatophyta</taxon>
        <taxon>Magnoliopsida</taxon>
        <taxon>eudicotyledons</taxon>
        <taxon>Gunneridae</taxon>
        <taxon>Pentapetalae</taxon>
        <taxon>asterids</taxon>
        <taxon>campanulids</taxon>
        <taxon>Apiales</taxon>
        <taxon>Apiaceae</taxon>
        <taxon>Apioideae</taxon>
        <taxon>apioid superclade</taxon>
        <taxon>Tordylieae</taxon>
        <taxon>Tordyliinae</taxon>
        <taxon>Heracleum</taxon>
    </lineage>
</organism>
<keyword evidence="1" id="KW-0804">Transcription</keyword>
<accession>A0AAD8JCC6</accession>
<comment type="subunit">
    <text evidence="1">Component of the RNA polymerase III (Pol III) complex consisting of 17 subunits.</text>
</comment>
<keyword evidence="1" id="KW-0539">Nucleus</keyword>
<comment type="caution">
    <text evidence="2">The sequence shown here is derived from an EMBL/GenBank/DDBJ whole genome shotgun (WGS) entry which is preliminary data.</text>
</comment>
<dbReference type="InterPro" id="IPR039748">
    <property type="entry name" value="RPC3"/>
</dbReference>
<evidence type="ECO:0000256" key="1">
    <source>
        <dbReference type="RuleBase" id="RU367076"/>
    </source>
</evidence>
<dbReference type="GO" id="GO:0005666">
    <property type="term" value="C:RNA polymerase III complex"/>
    <property type="evidence" value="ECO:0007669"/>
    <property type="project" value="UniProtKB-UniRule"/>
</dbReference>
<gene>
    <name evidence="2" type="ORF">POM88_001535</name>
</gene>
<evidence type="ECO:0000313" key="2">
    <source>
        <dbReference type="EMBL" id="KAK1401930.1"/>
    </source>
</evidence>
<dbReference type="AlphaFoldDB" id="A0AAD8JCC6"/>
<evidence type="ECO:0000313" key="3">
    <source>
        <dbReference type="Proteomes" id="UP001237642"/>
    </source>
</evidence>
<sequence>MRRLKQQKGLVRFFAYGSLAFFSTGRTTFTRKSVTRVALKITETKVKVESSVPLSIDDIMEEVIRSEEGRTMNSDRVRASLAQLGCDMPSITGVDETYSIDLKRILELAQIQEVESM</sequence>
<reference evidence="2" key="2">
    <citation type="submission" date="2023-05" db="EMBL/GenBank/DDBJ databases">
        <authorList>
            <person name="Schelkunov M.I."/>
        </authorList>
    </citation>
    <scope>NUCLEOTIDE SEQUENCE</scope>
    <source>
        <strain evidence="2">Hsosn_3</strain>
        <tissue evidence="2">Leaf</tissue>
    </source>
</reference>
<dbReference type="PANTHER" id="PTHR12949">
    <property type="entry name" value="RNA POLYMERASE III DNA DIRECTED -RELATED"/>
    <property type="match status" value="1"/>
</dbReference>
<comment type="subcellular location">
    <subcellularLocation>
        <location evidence="1">Nucleus</location>
    </subcellularLocation>
</comment>
<comment type="similarity">
    <text evidence="1">Belongs to the eukaryotic RPC3/POLR3C RNA polymerase subunit family.</text>
</comment>
<protein>
    <recommendedName>
        <fullName evidence="1">DNA-directed RNA polymerase III subunit RPC3</fullName>
        <shortName evidence="1">RNA polymerase III subunit C3</shortName>
    </recommendedName>
</protein>
<proteinExistence type="inferred from homology"/>